<dbReference type="RefSeq" id="XP_050518789.1">
    <property type="nucleotide sequence ID" value="XM_050662832.1"/>
</dbReference>
<dbReference type="Pfam" id="PF03732">
    <property type="entry name" value="Retrotrans_gag"/>
    <property type="match status" value="1"/>
</dbReference>
<feature type="region of interest" description="Disordered" evidence="1">
    <location>
        <begin position="371"/>
        <end position="400"/>
    </location>
</feature>
<feature type="compositionally biased region" description="Acidic residues" evidence="1">
    <location>
        <begin position="165"/>
        <end position="178"/>
    </location>
</feature>
<evidence type="ECO:0000256" key="1">
    <source>
        <dbReference type="SAM" id="MobiDB-lite"/>
    </source>
</evidence>
<dbReference type="PANTHER" id="PTHR33223">
    <property type="entry name" value="CCHC-TYPE DOMAIN-CONTAINING PROTEIN"/>
    <property type="match status" value="1"/>
</dbReference>
<dbReference type="EnsemblMetazoa" id="XM_050662832.1">
    <property type="protein sequence ID" value="XP_050518789.1"/>
    <property type="gene ID" value="LOC126892915"/>
</dbReference>
<proteinExistence type="predicted"/>
<evidence type="ECO:0000313" key="3">
    <source>
        <dbReference type="EnsemblMetazoa" id="XP_050518789.1"/>
    </source>
</evidence>
<sequence length="420" mass="49017">MQSNQTLNDFPKISLNLKNSALSAVKALHVVAYGDKGLPRQTRKNLRNFTKFSWDKESEEYSTKIEDVKNKLSMPDLVAVCSVLDLNYTGSEDDVIERICSFLNDFNLEDENDDEDEDASDDDGDKDVYYKENGKDVTEDDRYNEDNDANSDKDAYHEEEGKDVTDDDNNDDDMDDERTTDLFTRNRSKSNKMTRGRLNDSFALTFRDVEDSIRNFDGKDDYPIGKWITDFEEISNLMGWNDLQMLIFAKRSLKGIAKLYIQSEKGVNSWKLLKKRLTAEFENKISSAEIHRMLMNRKKKQGESVQEYVLRMREIGSRGNIENEVIMQYIIEGIMDDPANKVILYGAKNFNDFKEKIKLYELIKKQTTQKSVKTETHKKTWTNEEVRRDERRAPQSRNKNVSIVELRDTDRRIVLTKPRE</sequence>
<evidence type="ECO:0000259" key="2">
    <source>
        <dbReference type="Pfam" id="PF03732"/>
    </source>
</evidence>
<dbReference type="PANTHER" id="PTHR33223:SF6">
    <property type="entry name" value="CCHC-TYPE DOMAIN-CONTAINING PROTEIN"/>
    <property type="match status" value="1"/>
</dbReference>
<feature type="compositionally biased region" description="Basic and acidic residues" evidence="1">
    <location>
        <begin position="372"/>
        <end position="393"/>
    </location>
</feature>
<dbReference type="GeneID" id="126892915"/>
<dbReference type="InterPro" id="IPR005162">
    <property type="entry name" value="Retrotrans_gag_dom"/>
</dbReference>
<organism evidence="3 4">
    <name type="scientific">Diabrotica virgifera virgifera</name>
    <name type="common">western corn rootworm</name>
    <dbReference type="NCBI Taxonomy" id="50390"/>
    <lineage>
        <taxon>Eukaryota</taxon>
        <taxon>Metazoa</taxon>
        <taxon>Ecdysozoa</taxon>
        <taxon>Arthropoda</taxon>
        <taxon>Hexapoda</taxon>
        <taxon>Insecta</taxon>
        <taxon>Pterygota</taxon>
        <taxon>Neoptera</taxon>
        <taxon>Endopterygota</taxon>
        <taxon>Coleoptera</taxon>
        <taxon>Polyphaga</taxon>
        <taxon>Cucujiformia</taxon>
        <taxon>Chrysomeloidea</taxon>
        <taxon>Chrysomelidae</taxon>
        <taxon>Galerucinae</taxon>
        <taxon>Diabroticina</taxon>
        <taxon>Diabroticites</taxon>
        <taxon>Diabrotica</taxon>
    </lineage>
</organism>
<reference evidence="3" key="1">
    <citation type="submission" date="2025-05" db="UniProtKB">
        <authorList>
            <consortium name="EnsemblMetazoa"/>
        </authorList>
    </citation>
    <scope>IDENTIFICATION</scope>
</reference>
<feature type="region of interest" description="Disordered" evidence="1">
    <location>
        <begin position="110"/>
        <end position="186"/>
    </location>
</feature>
<keyword evidence="4" id="KW-1185">Reference proteome</keyword>
<feature type="domain" description="Retrotransposon gag" evidence="2">
    <location>
        <begin position="265"/>
        <end position="334"/>
    </location>
</feature>
<protein>
    <recommendedName>
        <fullName evidence="2">Retrotransposon gag domain-containing protein</fullName>
    </recommendedName>
</protein>
<name>A0ABM5L8M6_DIAVI</name>
<feature type="compositionally biased region" description="Basic and acidic residues" evidence="1">
    <location>
        <begin position="126"/>
        <end position="164"/>
    </location>
</feature>
<accession>A0ABM5L8M6</accession>
<feature type="compositionally biased region" description="Acidic residues" evidence="1">
    <location>
        <begin position="110"/>
        <end position="125"/>
    </location>
</feature>
<evidence type="ECO:0000313" key="4">
    <source>
        <dbReference type="Proteomes" id="UP001652700"/>
    </source>
</evidence>
<dbReference type="Proteomes" id="UP001652700">
    <property type="component" value="Unplaced"/>
</dbReference>